<sequence>MSLPRSRLAIPQDWPMESHRAGTAKKQVQFKYLRTARRTRSMTQGSARPTLKLIGPTGISPDPAHHFELVGEVVKVGRSPDCQIRFDSTVYRGVSRYHVSLKAIHPPGTPPPQQQWQLCDEGSANGTFVNGQQIQGCVTLRPGDRIVLSQNGPQLIYDLPPLAAYLPETRARIPGAAFAPQPGGGGLDPSLNPSLSQLIPVVSTRRNFKDFLKKGYIFPGVITILWVVLLFVARGNILLFIFGLGTYLGLIGFSFIYRLCGKEKPWWEIACSTLFTMSLLTISLLWVPWFLGIYFFFFRGILPGNIEGAANNFASLFVAHFFGAGLSEELLKAFPVFLLMLVGKQMATGGQRRRIGVFEPLDGIVLGAASGLGFTLVETLVQYVPGEILRVSQMLGGSQEALQTGQLLGIQLLVPRIIGSVAGHMAYSGYFGYFIGLSVLYPSRCWQLLGIGYFTSSLLHALWNATGGTLGPIMLAFTGILAYVFLIAAILKARELSPTRSQNFATRIAPPGSDFR</sequence>
<organism evidence="3 4">
    <name type="scientific">Lyngbya confervoides BDU141951</name>
    <dbReference type="NCBI Taxonomy" id="1574623"/>
    <lineage>
        <taxon>Bacteria</taxon>
        <taxon>Bacillati</taxon>
        <taxon>Cyanobacteriota</taxon>
        <taxon>Cyanophyceae</taxon>
        <taxon>Oscillatoriophycideae</taxon>
        <taxon>Oscillatoriales</taxon>
        <taxon>Microcoleaceae</taxon>
        <taxon>Lyngbya</taxon>
    </lineage>
</organism>
<evidence type="ECO:0000256" key="1">
    <source>
        <dbReference type="SAM" id="Phobius"/>
    </source>
</evidence>
<dbReference type="SMART" id="SM00240">
    <property type="entry name" value="FHA"/>
    <property type="match status" value="1"/>
</dbReference>
<dbReference type="InterPro" id="IPR000253">
    <property type="entry name" value="FHA_dom"/>
</dbReference>
<feature type="transmembrane region" description="Helical" evidence="1">
    <location>
        <begin position="448"/>
        <end position="466"/>
    </location>
</feature>
<dbReference type="SUPFAM" id="SSF49879">
    <property type="entry name" value="SMAD/FHA domain"/>
    <property type="match status" value="1"/>
</dbReference>
<evidence type="ECO:0000313" key="4">
    <source>
        <dbReference type="Proteomes" id="UP000031561"/>
    </source>
</evidence>
<feature type="transmembrane region" description="Helical" evidence="1">
    <location>
        <begin position="472"/>
        <end position="491"/>
    </location>
</feature>
<reference evidence="3 4" key="1">
    <citation type="journal article" date="2015" name="Genome Announc.">
        <title>Draft Genome Sequence of Filamentous Marine Cyanobacterium Lyngbya confervoides Strain BDU141951.</title>
        <authorList>
            <person name="Chandrababunaidu M.M."/>
            <person name="Sen D."/>
            <person name="Tripathy S."/>
        </authorList>
    </citation>
    <scope>NUCLEOTIDE SEQUENCE [LARGE SCALE GENOMIC DNA]</scope>
    <source>
        <strain evidence="3 4">BDU141951</strain>
    </source>
</reference>
<dbReference type="Pfam" id="PF00498">
    <property type="entry name" value="FHA"/>
    <property type="match status" value="1"/>
</dbReference>
<keyword evidence="4" id="KW-1185">Reference proteome</keyword>
<feature type="transmembrane region" description="Helical" evidence="1">
    <location>
        <begin position="317"/>
        <end position="342"/>
    </location>
</feature>
<dbReference type="InterPro" id="IPR026898">
    <property type="entry name" value="PrsW"/>
</dbReference>
<comment type="caution">
    <text evidence="3">The sequence shown here is derived from an EMBL/GenBank/DDBJ whole genome shotgun (WGS) entry which is preliminary data.</text>
</comment>
<dbReference type="RefSeq" id="WP_201277165.1">
    <property type="nucleotide sequence ID" value="NZ_JTHE03000100.1"/>
</dbReference>
<keyword evidence="1" id="KW-0472">Membrane</keyword>
<keyword evidence="1" id="KW-0812">Transmembrane</keyword>
<dbReference type="InterPro" id="IPR008984">
    <property type="entry name" value="SMAD_FHA_dom_sf"/>
</dbReference>
<feature type="transmembrane region" description="Helical" evidence="1">
    <location>
        <begin position="363"/>
        <end position="384"/>
    </location>
</feature>
<evidence type="ECO:0000313" key="3">
    <source>
        <dbReference type="EMBL" id="MCM1984592.1"/>
    </source>
</evidence>
<dbReference type="CDD" id="cd00060">
    <property type="entry name" value="FHA"/>
    <property type="match status" value="1"/>
</dbReference>
<proteinExistence type="predicted"/>
<feature type="transmembrane region" description="Helical" evidence="1">
    <location>
        <begin position="239"/>
        <end position="257"/>
    </location>
</feature>
<dbReference type="PANTHER" id="PTHR36844">
    <property type="entry name" value="PROTEASE PRSW"/>
    <property type="match status" value="1"/>
</dbReference>
<dbReference type="PANTHER" id="PTHR36844:SF1">
    <property type="entry name" value="PROTEASE PRSW"/>
    <property type="match status" value="1"/>
</dbReference>
<keyword evidence="3" id="KW-0645">Protease</keyword>
<keyword evidence="1" id="KW-1133">Transmembrane helix</keyword>
<dbReference type="EC" id="3.4.-.-" evidence="3"/>
<dbReference type="EMBL" id="JTHE03000100">
    <property type="protein sequence ID" value="MCM1984592.1"/>
    <property type="molecule type" value="Genomic_DNA"/>
</dbReference>
<feature type="transmembrane region" description="Helical" evidence="1">
    <location>
        <begin position="269"/>
        <end position="297"/>
    </location>
</feature>
<feature type="transmembrane region" description="Helical" evidence="1">
    <location>
        <begin position="417"/>
        <end position="441"/>
    </location>
</feature>
<dbReference type="Pfam" id="PF13367">
    <property type="entry name" value="PrsW-protease"/>
    <property type="match status" value="1"/>
</dbReference>
<name>A0ABD4T7N7_9CYAN</name>
<accession>A0ABD4T7N7</accession>
<dbReference type="Proteomes" id="UP000031561">
    <property type="component" value="Unassembled WGS sequence"/>
</dbReference>
<evidence type="ECO:0000259" key="2">
    <source>
        <dbReference type="PROSITE" id="PS50006"/>
    </source>
</evidence>
<dbReference type="PROSITE" id="PS50006">
    <property type="entry name" value="FHA_DOMAIN"/>
    <property type="match status" value="1"/>
</dbReference>
<gene>
    <name evidence="3" type="ORF">QQ91_0017345</name>
</gene>
<dbReference type="GO" id="GO:0006508">
    <property type="term" value="P:proteolysis"/>
    <property type="evidence" value="ECO:0007669"/>
    <property type="project" value="UniProtKB-KW"/>
</dbReference>
<dbReference type="AlphaFoldDB" id="A0ABD4T7N7"/>
<dbReference type="Gene3D" id="2.60.200.20">
    <property type="match status" value="1"/>
</dbReference>
<protein>
    <submittedName>
        <fullName evidence="3">PrsW family glutamic-type intramembrane protease</fullName>
        <ecNumber evidence="3">3.4.-.-</ecNumber>
    </submittedName>
</protein>
<feature type="transmembrane region" description="Helical" evidence="1">
    <location>
        <begin position="215"/>
        <end position="233"/>
    </location>
</feature>
<feature type="domain" description="FHA" evidence="2">
    <location>
        <begin position="74"/>
        <end position="134"/>
    </location>
</feature>
<dbReference type="GO" id="GO:0008233">
    <property type="term" value="F:peptidase activity"/>
    <property type="evidence" value="ECO:0007669"/>
    <property type="project" value="UniProtKB-KW"/>
</dbReference>
<keyword evidence="3" id="KW-0378">Hydrolase</keyword>